<dbReference type="NCBIfam" id="TIGR01251">
    <property type="entry name" value="ribP_PPkin"/>
    <property type="match status" value="1"/>
</dbReference>
<dbReference type="Proteomes" id="UP001162030">
    <property type="component" value="Chromosome"/>
</dbReference>
<evidence type="ECO:0000256" key="6">
    <source>
        <dbReference type="ARBA" id="ARBA00022840"/>
    </source>
</evidence>
<keyword evidence="3" id="KW-0545">Nucleotide biosynthesis</keyword>
<dbReference type="SUPFAM" id="SSF53271">
    <property type="entry name" value="PRTase-like"/>
    <property type="match status" value="1"/>
</dbReference>
<reference evidence="9 10" key="1">
    <citation type="submission" date="2023-03" db="EMBL/GenBank/DDBJ databases">
        <authorList>
            <person name="Pearce D."/>
        </authorList>
    </citation>
    <scope>NUCLEOTIDE SEQUENCE [LARGE SCALE GENOMIC DNA]</scope>
    <source>
        <strain evidence="9">Msz</strain>
    </source>
</reference>
<dbReference type="InterPro" id="IPR029099">
    <property type="entry name" value="Pribosyltran_N"/>
</dbReference>
<keyword evidence="6" id="KW-0067">ATP-binding</keyword>
<keyword evidence="2 9" id="KW-0808">Transferase</keyword>
<dbReference type="EMBL" id="OX458333">
    <property type="protein sequence ID" value="CAI8869417.1"/>
    <property type="molecule type" value="Genomic_DNA"/>
</dbReference>
<feature type="domain" description="Ribose-phosphate pyrophosphokinase N-terminal" evidence="8">
    <location>
        <begin position="7"/>
        <end position="126"/>
    </location>
</feature>
<keyword evidence="10" id="KW-1185">Reference proteome</keyword>
<dbReference type="SMART" id="SM01400">
    <property type="entry name" value="Pribosyltran_N"/>
    <property type="match status" value="1"/>
</dbReference>
<dbReference type="CDD" id="cd06223">
    <property type="entry name" value="PRTases_typeI"/>
    <property type="match status" value="1"/>
</dbReference>
<dbReference type="GO" id="GO:0004749">
    <property type="term" value="F:ribose phosphate diphosphokinase activity"/>
    <property type="evidence" value="ECO:0007669"/>
    <property type="project" value="UniProtKB-EC"/>
</dbReference>
<protein>
    <recommendedName>
        <fullName evidence="1">ribose-phosphate diphosphokinase</fullName>
        <ecNumber evidence="1">2.7.6.1</ecNumber>
    </recommendedName>
</protein>
<gene>
    <name evidence="9" type="primary">prs</name>
    <name evidence="9" type="ORF">MSZNOR_2851</name>
</gene>
<proteinExistence type="predicted"/>
<organism evidence="9 10">
    <name type="scientific">Methylocaldum szegediense</name>
    <dbReference type="NCBI Taxonomy" id="73780"/>
    <lineage>
        <taxon>Bacteria</taxon>
        <taxon>Pseudomonadati</taxon>
        <taxon>Pseudomonadota</taxon>
        <taxon>Gammaproteobacteria</taxon>
        <taxon>Methylococcales</taxon>
        <taxon>Methylococcaceae</taxon>
        <taxon>Methylocaldum</taxon>
    </lineage>
</organism>
<dbReference type="InterPro" id="IPR000836">
    <property type="entry name" value="PRTase_dom"/>
</dbReference>
<evidence type="ECO:0000259" key="8">
    <source>
        <dbReference type="Pfam" id="PF13793"/>
    </source>
</evidence>
<evidence type="ECO:0000256" key="7">
    <source>
        <dbReference type="ARBA" id="ARBA00049535"/>
    </source>
</evidence>
<evidence type="ECO:0000313" key="10">
    <source>
        <dbReference type="Proteomes" id="UP001162030"/>
    </source>
</evidence>
<dbReference type="InterPro" id="IPR005946">
    <property type="entry name" value="Rib-P_diPkinase"/>
</dbReference>
<dbReference type="PANTHER" id="PTHR10210:SF32">
    <property type="entry name" value="RIBOSE-PHOSPHATE PYROPHOSPHOKINASE 2"/>
    <property type="match status" value="1"/>
</dbReference>
<keyword evidence="5" id="KW-0418">Kinase</keyword>
<dbReference type="RefSeq" id="WP_026611312.1">
    <property type="nucleotide sequence ID" value="NZ_OX458333.1"/>
</dbReference>
<name>A0ABN8X6X6_9GAMM</name>
<keyword evidence="4" id="KW-0547">Nucleotide-binding</keyword>
<accession>A0ABN8X6X6</accession>
<dbReference type="Pfam" id="PF14572">
    <property type="entry name" value="Pribosyl_synth"/>
    <property type="match status" value="1"/>
</dbReference>
<dbReference type="InterPro" id="IPR029057">
    <property type="entry name" value="PRTase-like"/>
</dbReference>
<evidence type="ECO:0000256" key="2">
    <source>
        <dbReference type="ARBA" id="ARBA00022679"/>
    </source>
</evidence>
<evidence type="ECO:0000313" key="9">
    <source>
        <dbReference type="EMBL" id="CAI8869417.1"/>
    </source>
</evidence>
<evidence type="ECO:0000256" key="3">
    <source>
        <dbReference type="ARBA" id="ARBA00022727"/>
    </source>
</evidence>
<evidence type="ECO:0000256" key="4">
    <source>
        <dbReference type="ARBA" id="ARBA00022741"/>
    </source>
</evidence>
<comment type="catalytic activity">
    <reaction evidence="7">
        <text>D-ribose 5-phosphate + ATP = 5-phospho-alpha-D-ribose 1-diphosphate + AMP + H(+)</text>
        <dbReference type="Rhea" id="RHEA:15609"/>
        <dbReference type="ChEBI" id="CHEBI:15378"/>
        <dbReference type="ChEBI" id="CHEBI:30616"/>
        <dbReference type="ChEBI" id="CHEBI:58017"/>
        <dbReference type="ChEBI" id="CHEBI:78346"/>
        <dbReference type="ChEBI" id="CHEBI:456215"/>
        <dbReference type="EC" id="2.7.6.1"/>
    </reaction>
</comment>
<sequence>MNRSPLRLFALSESREFGENIARALGVSLAEVEEKDFEDGEHKTYPAESVRGCDVFVVQSIYDEPGKSVNDKLCRLWFLIGALNDASAACVTAVVPYLAYARADRKTRPREPVTLRYVAQLFEAVGTDRVITLDVHDLAGFQNAFRCRTDHLEAGKLLVEHFSTRIEGDVAVVSPDVGGLKRAERFRRTLARRLGATVGSALMEKYRSDEAVSGAAVVGDVRGKTVIIVDDLISTGSTVARAAHACREQGATAVHVAVTHGLFVSEAAKVISNPALDSLVVTDSVPAFRLPPETVRAKLTVIPIAPLFAEAIRQIHIGGSISGLIED</sequence>
<dbReference type="EC" id="2.7.6.1" evidence="1"/>
<dbReference type="Gene3D" id="3.40.50.2020">
    <property type="match status" value="2"/>
</dbReference>
<evidence type="ECO:0000256" key="1">
    <source>
        <dbReference type="ARBA" id="ARBA00013247"/>
    </source>
</evidence>
<evidence type="ECO:0000256" key="5">
    <source>
        <dbReference type="ARBA" id="ARBA00022777"/>
    </source>
</evidence>
<dbReference type="Pfam" id="PF13793">
    <property type="entry name" value="Pribosyltran_N"/>
    <property type="match status" value="1"/>
</dbReference>
<dbReference type="PANTHER" id="PTHR10210">
    <property type="entry name" value="RIBOSE-PHOSPHATE DIPHOSPHOKINASE FAMILY MEMBER"/>
    <property type="match status" value="1"/>
</dbReference>